<evidence type="ECO:0000256" key="10">
    <source>
        <dbReference type="RuleBase" id="RU000555"/>
    </source>
</evidence>
<gene>
    <name evidence="14" type="ORF">QQS21_003660</name>
</gene>
<evidence type="ECO:0000256" key="7">
    <source>
        <dbReference type="ARBA" id="ARBA00023140"/>
    </source>
</evidence>
<comment type="catalytic activity">
    <reaction evidence="8 10">
        <text>glyoxylate + acetyl-CoA + H2O = (S)-malate + CoA + H(+)</text>
        <dbReference type="Rhea" id="RHEA:18181"/>
        <dbReference type="ChEBI" id="CHEBI:15377"/>
        <dbReference type="ChEBI" id="CHEBI:15378"/>
        <dbReference type="ChEBI" id="CHEBI:15589"/>
        <dbReference type="ChEBI" id="CHEBI:36655"/>
        <dbReference type="ChEBI" id="CHEBI:57287"/>
        <dbReference type="ChEBI" id="CHEBI:57288"/>
        <dbReference type="EC" id="2.3.3.9"/>
    </reaction>
</comment>
<dbReference type="PANTHER" id="PTHR42902">
    <property type="entry name" value="MALATE SYNTHASE"/>
    <property type="match status" value="1"/>
</dbReference>
<evidence type="ECO:0000259" key="11">
    <source>
        <dbReference type="Pfam" id="PF01274"/>
    </source>
</evidence>
<dbReference type="FunFam" id="1.20.1220.12:FF:000001">
    <property type="entry name" value="Malate synthase"/>
    <property type="match status" value="1"/>
</dbReference>
<dbReference type="Pfam" id="PF20656">
    <property type="entry name" value="MS_N"/>
    <property type="match status" value="1"/>
</dbReference>
<keyword evidence="4 10" id="KW-0329">Glyoxylate bypass</keyword>
<comment type="subcellular location">
    <subcellularLocation>
        <location evidence="1">Peroxisome</location>
    </subcellularLocation>
</comment>
<dbReference type="FunFam" id="3.20.20.360:FF:000001">
    <property type="entry name" value="Malate synthase"/>
    <property type="match status" value="1"/>
</dbReference>
<evidence type="ECO:0000259" key="13">
    <source>
        <dbReference type="Pfam" id="PF20659"/>
    </source>
</evidence>
<evidence type="ECO:0000259" key="12">
    <source>
        <dbReference type="Pfam" id="PF20656"/>
    </source>
</evidence>
<keyword evidence="7" id="KW-0576">Peroxisome</keyword>
<evidence type="ECO:0000313" key="14">
    <source>
        <dbReference type="EMBL" id="KAK2605934.1"/>
    </source>
</evidence>
<feature type="domain" description="Malate synthase TIM barrel" evidence="11">
    <location>
        <begin position="164"/>
        <end position="408"/>
    </location>
</feature>
<reference evidence="14" key="1">
    <citation type="submission" date="2023-06" db="EMBL/GenBank/DDBJ databases">
        <title>Conoideocrella luteorostrata (Hypocreales: Clavicipitaceae), a potential biocontrol fungus for elongate hemlock scale in United States Christmas tree production areas.</title>
        <authorList>
            <person name="Barrett H."/>
            <person name="Lovett B."/>
            <person name="Macias A.M."/>
            <person name="Stajich J.E."/>
            <person name="Kasson M.T."/>
        </authorList>
    </citation>
    <scope>NUCLEOTIDE SEQUENCE</scope>
    <source>
        <strain evidence="14">ARSEF 14590</strain>
    </source>
</reference>
<sequence>MANSTTEQHDFVIRGKINDSTDKILTKDACRFLTVLHRSFESTRRTILHQRQLRQRNFDNGELPDFLPETKSIREDDRWRGAPPAPGLIDRRVEITGPTDRKMVVNALNSGVKAYMADFEDSLTPTWDNIVNGQANLFDAVRRQIDFKMAEKEYKLRTDEPLPTLICRTRGWHLDENQFLVGGSPISGALFDFGLYFFHNAKELISRQLGPYFYIPKLESHLEARLWNDVYNVAQDYLGIPRGTIRGTVLIETITAAFEMDEIIYELRDHIGGLNCGRWDYIFTFIKNFRNRPDFILPDRAAVTMTVPFMDAYVKLLISTCHKRGVHAMGGMSALIPIKNDEAANTKALASVEADKLREVLAGHDGTWVAHPALAPLAKGIFDKHMPTANQIFRRRPAANITRDDLLNTNVPGSVTLDGVKRNIDVCLVYMEAWLRGVGCSQIHSLMEDAATAEVSRSQLWQWARHGASTAEGVRLGKETMLKLLEERNEALASSAAAQNRFSLTAKYLREQITGESYAEFLTTLLYDEIAGTI</sequence>
<dbReference type="InterPro" id="IPR048355">
    <property type="entry name" value="MS_C"/>
</dbReference>
<evidence type="ECO:0000313" key="15">
    <source>
        <dbReference type="Proteomes" id="UP001251528"/>
    </source>
</evidence>
<dbReference type="GO" id="GO:0006097">
    <property type="term" value="P:glyoxylate cycle"/>
    <property type="evidence" value="ECO:0007669"/>
    <property type="project" value="UniProtKB-KW"/>
</dbReference>
<dbReference type="Gene3D" id="1.20.1220.12">
    <property type="entry name" value="Malate synthase, domain III"/>
    <property type="match status" value="1"/>
</dbReference>
<evidence type="ECO:0000256" key="8">
    <source>
        <dbReference type="ARBA" id="ARBA00047918"/>
    </source>
</evidence>
<comment type="similarity">
    <text evidence="2 10">Belongs to the malate synthase family.</text>
</comment>
<feature type="active site" description="Proton donor" evidence="9">
    <location>
        <position position="449"/>
    </location>
</feature>
<dbReference type="GO" id="GO:0006099">
    <property type="term" value="P:tricarboxylic acid cycle"/>
    <property type="evidence" value="ECO:0007669"/>
    <property type="project" value="UniProtKB-KW"/>
</dbReference>
<evidence type="ECO:0000256" key="5">
    <source>
        <dbReference type="ARBA" id="ARBA00022532"/>
    </source>
</evidence>
<evidence type="ECO:0000256" key="6">
    <source>
        <dbReference type="ARBA" id="ARBA00022679"/>
    </source>
</evidence>
<feature type="active site" description="Proton acceptor" evidence="9">
    <location>
        <position position="168"/>
    </location>
</feature>
<dbReference type="InterPro" id="IPR006252">
    <property type="entry name" value="Malate_synthA"/>
</dbReference>
<dbReference type="EMBL" id="JASWJB010000049">
    <property type="protein sequence ID" value="KAK2605934.1"/>
    <property type="molecule type" value="Genomic_DNA"/>
</dbReference>
<keyword evidence="5 10" id="KW-0816">Tricarboxylic acid cycle</keyword>
<dbReference type="Gene3D" id="3.20.20.360">
    <property type="entry name" value="Malate synthase, domain 3"/>
    <property type="match status" value="1"/>
</dbReference>
<evidence type="ECO:0000256" key="3">
    <source>
        <dbReference type="ARBA" id="ARBA00012636"/>
    </source>
</evidence>
<dbReference type="InterPro" id="IPR011076">
    <property type="entry name" value="Malate_synth_sf"/>
</dbReference>
<proteinExistence type="inferred from homology"/>
<accession>A0AAJ0CVD2</accession>
<dbReference type="Pfam" id="PF20659">
    <property type="entry name" value="MS_C"/>
    <property type="match status" value="1"/>
</dbReference>
<dbReference type="Pfam" id="PF01274">
    <property type="entry name" value="MS_TIM-barrel"/>
    <property type="match status" value="1"/>
</dbReference>
<keyword evidence="15" id="KW-1185">Reference proteome</keyword>
<dbReference type="PROSITE" id="PS00510">
    <property type="entry name" value="MALATE_SYNTHASE"/>
    <property type="match status" value="1"/>
</dbReference>
<evidence type="ECO:0000256" key="9">
    <source>
        <dbReference type="PIRSR" id="PIRSR001363-1"/>
    </source>
</evidence>
<dbReference type="InterPro" id="IPR048356">
    <property type="entry name" value="MS_N"/>
</dbReference>
<evidence type="ECO:0000256" key="4">
    <source>
        <dbReference type="ARBA" id="ARBA00022435"/>
    </source>
</evidence>
<name>A0AAJ0CVD2_9HYPO</name>
<dbReference type="SUPFAM" id="SSF51645">
    <property type="entry name" value="Malate synthase G"/>
    <property type="match status" value="1"/>
</dbReference>
<dbReference type="Proteomes" id="UP001251528">
    <property type="component" value="Unassembled WGS sequence"/>
</dbReference>
<feature type="domain" description="Malate synthase C-terminal" evidence="13">
    <location>
        <begin position="415"/>
        <end position="530"/>
    </location>
</feature>
<dbReference type="NCBIfam" id="TIGR01344">
    <property type="entry name" value="malate_syn_A"/>
    <property type="match status" value="1"/>
</dbReference>
<dbReference type="InterPro" id="IPR046363">
    <property type="entry name" value="MS_N_TIM-barrel_dom"/>
</dbReference>
<dbReference type="CDD" id="cd00727">
    <property type="entry name" value="malate_synt_A"/>
    <property type="match status" value="1"/>
</dbReference>
<organism evidence="14 15">
    <name type="scientific">Conoideocrella luteorostrata</name>
    <dbReference type="NCBI Taxonomy" id="1105319"/>
    <lineage>
        <taxon>Eukaryota</taxon>
        <taxon>Fungi</taxon>
        <taxon>Dikarya</taxon>
        <taxon>Ascomycota</taxon>
        <taxon>Pezizomycotina</taxon>
        <taxon>Sordariomycetes</taxon>
        <taxon>Hypocreomycetidae</taxon>
        <taxon>Hypocreales</taxon>
        <taxon>Clavicipitaceae</taxon>
        <taxon>Conoideocrella</taxon>
    </lineage>
</organism>
<feature type="domain" description="Malate synthase N-terminal" evidence="12">
    <location>
        <begin position="12"/>
        <end position="71"/>
    </location>
</feature>
<dbReference type="GO" id="GO:0005782">
    <property type="term" value="C:peroxisomal matrix"/>
    <property type="evidence" value="ECO:0007669"/>
    <property type="project" value="TreeGrafter"/>
</dbReference>
<comment type="caution">
    <text evidence="14">The sequence shown here is derived from an EMBL/GenBank/DDBJ whole genome shotgun (WGS) entry which is preliminary data.</text>
</comment>
<dbReference type="EC" id="2.3.3.9" evidence="3 10"/>
<protein>
    <recommendedName>
        <fullName evidence="3 10">Malate synthase</fullName>
        <ecNumber evidence="3 10">2.3.3.9</ecNumber>
    </recommendedName>
</protein>
<dbReference type="AlphaFoldDB" id="A0AAJ0CVD2"/>
<dbReference type="GO" id="GO:0004474">
    <property type="term" value="F:malate synthase activity"/>
    <property type="evidence" value="ECO:0007669"/>
    <property type="project" value="UniProtKB-EC"/>
</dbReference>
<evidence type="ECO:0000256" key="1">
    <source>
        <dbReference type="ARBA" id="ARBA00004275"/>
    </source>
</evidence>
<evidence type="ECO:0000256" key="2">
    <source>
        <dbReference type="ARBA" id="ARBA00006394"/>
    </source>
</evidence>
<keyword evidence="6 10" id="KW-0808">Transferase</keyword>
<comment type="pathway">
    <text evidence="10">Carbohydrate metabolism; glyoxylate cycle; (S)-malate from isocitrate: step 2/2.</text>
</comment>
<dbReference type="InterPro" id="IPR044856">
    <property type="entry name" value="Malate_synth_C_sf"/>
</dbReference>
<dbReference type="PANTHER" id="PTHR42902:SF1">
    <property type="entry name" value="MALATE SYNTHASE 1-RELATED"/>
    <property type="match status" value="1"/>
</dbReference>
<dbReference type="InterPro" id="IPR001465">
    <property type="entry name" value="Malate_synthase_TIM"/>
</dbReference>
<dbReference type="InterPro" id="IPR019830">
    <property type="entry name" value="Malate_synthase_CS"/>
</dbReference>
<dbReference type="PIRSF" id="PIRSF001363">
    <property type="entry name" value="Malate_synth"/>
    <property type="match status" value="1"/>
</dbReference>